<dbReference type="AlphaFoldDB" id="A0A3A3GIR3"/>
<dbReference type="EMBL" id="QYZD01000011">
    <property type="protein sequence ID" value="RJG23305.1"/>
    <property type="molecule type" value="Genomic_DNA"/>
</dbReference>
<accession>A0A3A3GIR3</accession>
<protein>
    <submittedName>
        <fullName evidence="1">Uncharacterized protein</fullName>
    </submittedName>
</protein>
<name>A0A3A3GIR3_PANTH</name>
<evidence type="ECO:0000313" key="3">
    <source>
        <dbReference type="Proteomes" id="UP000266177"/>
    </source>
</evidence>
<sequence length="105" mass="11633">MEQKMKVVVLGASRYAFEDEKSGREIEGCKVHYVPIAASTENNQKGLIPKAETMEYSFFNELGTVPGLYEATVTFSMSSKNIKAKVSNFSFIEPVTFELPVTAKA</sequence>
<dbReference type="RefSeq" id="WP_119794175.1">
    <property type="nucleotide sequence ID" value="NZ_QYZD01000011.1"/>
</dbReference>
<evidence type="ECO:0000313" key="2">
    <source>
        <dbReference type="EMBL" id="RJG23322.1"/>
    </source>
</evidence>
<dbReference type="Proteomes" id="UP000266177">
    <property type="component" value="Unassembled WGS sequence"/>
</dbReference>
<reference evidence="1 3" key="1">
    <citation type="submission" date="2018-09" db="EMBL/GenBank/DDBJ databases">
        <title>Paenibacillus SK2017-BO5.</title>
        <authorList>
            <person name="Piskunova J.V."/>
            <person name="Dubiley S.A."/>
            <person name="Severinov K.V."/>
        </authorList>
    </citation>
    <scope>NUCLEOTIDE SEQUENCE [LARGE SCALE GENOMIC DNA]</scope>
    <source>
        <strain evidence="1 3">BO5</strain>
    </source>
</reference>
<evidence type="ECO:0000313" key="1">
    <source>
        <dbReference type="EMBL" id="RJG23305.1"/>
    </source>
</evidence>
<proteinExistence type="predicted"/>
<comment type="caution">
    <text evidence="1">The sequence shown here is derived from an EMBL/GenBank/DDBJ whole genome shotgun (WGS) entry which is preliminary data.</text>
</comment>
<dbReference type="OrthoDB" id="2680350at2"/>
<gene>
    <name evidence="1" type="ORF">DQX05_13735</name>
    <name evidence="2" type="ORF">DQX05_13825</name>
</gene>
<dbReference type="EMBL" id="QYZD01000011">
    <property type="protein sequence ID" value="RJG23322.1"/>
    <property type="molecule type" value="Genomic_DNA"/>
</dbReference>
<organism evidence="1 3">
    <name type="scientific">Paenibacillus thiaminolyticus</name>
    <name type="common">Bacillus thiaminolyticus</name>
    <dbReference type="NCBI Taxonomy" id="49283"/>
    <lineage>
        <taxon>Bacteria</taxon>
        <taxon>Bacillati</taxon>
        <taxon>Bacillota</taxon>
        <taxon>Bacilli</taxon>
        <taxon>Bacillales</taxon>
        <taxon>Paenibacillaceae</taxon>
        <taxon>Paenibacillus</taxon>
    </lineage>
</organism>